<feature type="domain" description="ABC transmembrane type-1" evidence="8">
    <location>
        <begin position="81"/>
        <end position="294"/>
    </location>
</feature>
<dbReference type="PANTHER" id="PTHR30193">
    <property type="entry name" value="ABC TRANSPORTER PERMEASE PROTEIN"/>
    <property type="match status" value="1"/>
</dbReference>
<evidence type="ECO:0000313" key="10">
    <source>
        <dbReference type="Proteomes" id="UP001596039"/>
    </source>
</evidence>
<feature type="transmembrane region" description="Helical" evidence="7">
    <location>
        <begin position="168"/>
        <end position="188"/>
    </location>
</feature>
<keyword evidence="2 7" id="KW-0813">Transport</keyword>
<dbReference type="PANTHER" id="PTHR30193:SF37">
    <property type="entry name" value="INNER MEMBRANE ABC TRANSPORTER PERMEASE PROTEIN YCJO"/>
    <property type="match status" value="1"/>
</dbReference>
<dbReference type="PROSITE" id="PS50928">
    <property type="entry name" value="ABC_TM1"/>
    <property type="match status" value="1"/>
</dbReference>
<dbReference type="RefSeq" id="WP_386738452.1">
    <property type="nucleotide sequence ID" value="NZ_JBHSMG010000001.1"/>
</dbReference>
<name>A0ABW0NKA8_9MICO</name>
<comment type="subcellular location">
    <subcellularLocation>
        <location evidence="1 7">Cell membrane</location>
        <topology evidence="1 7">Multi-pass membrane protein</topology>
    </subcellularLocation>
</comment>
<feature type="transmembrane region" description="Helical" evidence="7">
    <location>
        <begin position="21"/>
        <end position="48"/>
    </location>
</feature>
<sequence>MSTIAATVPPSRRRQRRRIALSSYLYLVPALILVVGVVHIGIVANVAYSTLDWNGISPDSTPVGGANYAKLINDPIFWTSLRNTFLFAVATIALQMALGFSLAVLVRTRAVLRGLLRALAFVPVVLAPAVVATSFRFLLTPDGSINQLLSTVTGQDIHQAWLADPNTALGAIILINVWQYTGYSFLIYDAAMGQIDHSVIEAARIDGASTGQLLRHVVAPLLSGSHLVLIVLGMISALKTFDLVYLTTAGGPGTATQVLTGYIYRQVIGQFHAGYGAALSVVLVAIALVFSVLQVRLSSREAR</sequence>
<dbReference type="Gene3D" id="1.10.3720.10">
    <property type="entry name" value="MetI-like"/>
    <property type="match status" value="1"/>
</dbReference>
<dbReference type="SUPFAM" id="SSF161098">
    <property type="entry name" value="MetI-like"/>
    <property type="match status" value="1"/>
</dbReference>
<feature type="transmembrane region" description="Helical" evidence="7">
    <location>
        <begin position="85"/>
        <end position="106"/>
    </location>
</feature>
<comment type="similarity">
    <text evidence="7">Belongs to the binding-protein-dependent transport system permease family.</text>
</comment>
<dbReference type="InterPro" id="IPR051393">
    <property type="entry name" value="ABC_transporter_permease"/>
</dbReference>
<dbReference type="EMBL" id="JBHSMG010000001">
    <property type="protein sequence ID" value="MFC5500841.1"/>
    <property type="molecule type" value="Genomic_DNA"/>
</dbReference>
<evidence type="ECO:0000256" key="1">
    <source>
        <dbReference type="ARBA" id="ARBA00004651"/>
    </source>
</evidence>
<gene>
    <name evidence="9" type="ORF">ACFPJ4_01160</name>
</gene>
<evidence type="ECO:0000256" key="7">
    <source>
        <dbReference type="RuleBase" id="RU363032"/>
    </source>
</evidence>
<evidence type="ECO:0000256" key="3">
    <source>
        <dbReference type="ARBA" id="ARBA00022475"/>
    </source>
</evidence>
<accession>A0ABW0NKA8</accession>
<evidence type="ECO:0000256" key="2">
    <source>
        <dbReference type="ARBA" id="ARBA00022448"/>
    </source>
</evidence>
<feature type="transmembrane region" description="Helical" evidence="7">
    <location>
        <begin position="273"/>
        <end position="293"/>
    </location>
</feature>
<protein>
    <submittedName>
        <fullName evidence="9">Carbohydrate ABC transporter permease</fullName>
    </submittedName>
</protein>
<feature type="transmembrane region" description="Helical" evidence="7">
    <location>
        <begin position="118"/>
        <end position="139"/>
    </location>
</feature>
<organism evidence="9 10">
    <name type="scientific">Lysinimonas soli</name>
    <dbReference type="NCBI Taxonomy" id="1074233"/>
    <lineage>
        <taxon>Bacteria</taxon>
        <taxon>Bacillati</taxon>
        <taxon>Actinomycetota</taxon>
        <taxon>Actinomycetes</taxon>
        <taxon>Micrococcales</taxon>
        <taxon>Microbacteriaceae</taxon>
        <taxon>Lysinimonas</taxon>
    </lineage>
</organism>
<evidence type="ECO:0000313" key="9">
    <source>
        <dbReference type="EMBL" id="MFC5500841.1"/>
    </source>
</evidence>
<dbReference type="InterPro" id="IPR035906">
    <property type="entry name" value="MetI-like_sf"/>
</dbReference>
<evidence type="ECO:0000256" key="5">
    <source>
        <dbReference type="ARBA" id="ARBA00022989"/>
    </source>
</evidence>
<keyword evidence="6 7" id="KW-0472">Membrane</keyword>
<evidence type="ECO:0000256" key="6">
    <source>
        <dbReference type="ARBA" id="ARBA00023136"/>
    </source>
</evidence>
<keyword evidence="4 7" id="KW-0812">Transmembrane</keyword>
<dbReference type="Proteomes" id="UP001596039">
    <property type="component" value="Unassembled WGS sequence"/>
</dbReference>
<evidence type="ECO:0000256" key="4">
    <source>
        <dbReference type="ARBA" id="ARBA00022692"/>
    </source>
</evidence>
<comment type="caution">
    <text evidence="9">The sequence shown here is derived from an EMBL/GenBank/DDBJ whole genome shotgun (WGS) entry which is preliminary data.</text>
</comment>
<dbReference type="InterPro" id="IPR000515">
    <property type="entry name" value="MetI-like"/>
</dbReference>
<proteinExistence type="inferred from homology"/>
<feature type="transmembrane region" description="Helical" evidence="7">
    <location>
        <begin position="217"/>
        <end position="238"/>
    </location>
</feature>
<dbReference type="CDD" id="cd06261">
    <property type="entry name" value="TM_PBP2"/>
    <property type="match status" value="1"/>
</dbReference>
<keyword evidence="5 7" id="KW-1133">Transmembrane helix</keyword>
<keyword evidence="3" id="KW-1003">Cell membrane</keyword>
<reference evidence="10" key="1">
    <citation type="journal article" date="2019" name="Int. J. Syst. Evol. Microbiol.">
        <title>The Global Catalogue of Microorganisms (GCM) 10K type strain sequencing project: providing services to taxonomists for standard genome sequencing and annotation.</title>
        <authorList>
            <consortium name="The Broad Institute Genomics Platform"/>
            <consortium name="The Broad Institute Genome Sequencing Center for Infectious Disease"/>
            <person name="Wu L."/>
            <person name="Ma J."/>
        </authorList>
    </citation>
    <scope>NUCLEOTIDE SEQUENCE [LARGE SCALE GENOMIC DNA]</scope>
    <source>
        <strain evidence="10">CGMCC 4.6997</strain>
    </source>
</reference>
<dbReference type="Pfam" id="PF00528">
    <property type="entry name" value="BPD_transp_1"/>
    <property type="match status" value="1"/>
</dbReference>
<evidence type="ECO:0000259" key="8">
    <source>
        <dbReference type="PROSITE" id="PS50928"/>
    </source>
</evidence>
<keyword evidence="10" id="KW-1185">Reference proteome</keyword>